<keyword evidence="1" id="KW-0812">Transmembrane</keyword>
<evidence type="ECO:0000313" key="3">
    <source>
        <dbReference type="Proteomes" id="UP000095209"/>
    </source>
</evidence>
<reference evidence="2 3" key="1">
    <citation type="submission" date="2016-08" db="EMBL/GenBank/DDBJ databases">
        <title>Genome of Bacillus solimangrovi GH2-4.</title>
        <authorList>
            <person name="Lim S."/>
            <person name="Kim B.-C."/>
        </authorList>
    </citation>
    <scope>NUCLEOTIDE SEQUENCE [LARGE SCALE GENOMIC DNA]</scope>
    <source>
        <strain evidence="2 3">GH2-4</strain>
    </source>
</reference>
<feature type="transmembrane region" description="Helical" evidence="1">
    <location>
        <begin position="17"/>
        <end position="39"/>
    </location>
</feature>
<accession>A0A1E5LD84</accession>
<dbReference type="AlphaFoldDB" id="A0A1E5LD84"/>
<keyword evidence="3" id="KW-1185">Reference proteome</keyword>
<sequence>MIEILNSIFFYNTGSPLVLISSIANIVFGVVLFFVGLSFRKKEKSWWKIVSLVGVVGILTNVIILIY</sequence>
<keyword evidence="1" id="KW-0472">Membrane</keyword>
<evidence type="ECO:0000313" key="2">
    <source>
        <dbReference type="EMBL" id="OEH92020.1"/>
    </source>
</evidence>
<evidence type="ECO:0000256" key="1">
    <source>
        <dbReference type="SAM" id="Phobius"/>
    </source>
</evidence>
<comment type="caution">
    <text evidence="2">The sequence shown here is derived from an EMBL/GenBank/DDBJ whole genome shotgun (WGS) entry which is preliminary data.</text>
</comment>
<gene>
    <name evidence="2" type="ORF">BFG57_17295</name>
</gene>
<dbReference type="RefSeq" id="WP_069717980.1">
    <property type="nucleotide sequence ID" value="NZ_MJEH01000038.1"/>
</dbReference>
<name>A0A1E5LD84_9BACI</name>
<dbReference type="Proteomes" id="UP000095209">
    <property type="component" value="Unassembled WGS sequence"/>
</dbReference>
<keyword evidence="1" id="KW-1133">Transmembrane helix</keyword>
<feature type="transmembrane region" description="Helical" evidence="1">
    <location>
        <begin position="46"/>
        <end position="66"/>
    </location>
</feature>
<protein>
    <submittedName>
        <fullName evidence="2">Uncharacterized protein</fullName>
    </submittedName>
</protein>
<proteinExistence type="predicted"/>
<organism evidence="2 3">
    <name type="scientific">Bacillus solimangrovi</name>
    <dbReference type="NCBI Taxonomy" id="1305675"/>
    <lineage>
        <taxon>Bacteria</taxon>
        <taxon>Bacillati</taxon>
        <taxon>Bacillota</taxon>
        <taxon>Bacilli</taxon>
        <taxon>Bacillales</taxon>
        <taxon>Bacillaceae</taxon>
        <taxon>Bacillus</taxon>
    </lineage>
</organism>
<dbReference type="EMBL" id="MJEH01000038">
    <property type="protein sequence ID" value="OEH92020.1"/>
    <property type="molecule type" value="Genomic_DNA"/>
</dbReference>